<dbReference type="GO" id="GO:0004888">
    <property type="term" value="F:transmembrane signaling receptor activity"/>
    <property type="evidence" value="ECO:0007669"/>
    <property type="project" value="InterPro"/>
</dbReference>
<dbReference type="GO" id="GO:0007165">
    <property type="term" value="P:signal transduction"/>
    <property type="evidence" value="ECO:0007669"/>
    <property type="project" value="UniProtKB-KW"/>
</dbReference>
<dbReference type="InterPro" id="IPR011042">
    <property type="entry name" value="6-blade_b-propeller_TolB-like"/>
</dbReference>
<evidence type="ECO:0000256" key="3">
    <source>
        <dbReference type="ARBA" id="ARBA00022500"/>
    </source>
</evidence>
<name>A0A9W6FAB6_9CHLO</name>
<evidence type="ECO:0000313" key="11">
    <source>
        <dbReference type="EMBL" id="GLC62143.1"/>
    </source>
</evidence>
<dbReference type="SUPFAM" id="SSF50952">
    <property type="entry name" value="Soluble quinoprotein glucose dehydrogenase"/>
    <property type="match status" value="1"/>
</dbReference>
<evidence type="ECO:0000256" key="7">
    <source>
        <dbReference type="ARBA" id="ARBA00029447"/>
    </source>
</evidence>
<dbReference type="SUPFAM" id="SSF158472">
    <property type="entry name" value="HAMP domain-like"/>
    <property type="match status" value="1"/>
</dbReference>
<dbReference type="PRINTS" id="PR00260">
    <property type="entry name" value="CHEMTRNSDUCR"/>
</dbReference>
<comment type="similarity">
    <text evidence="7">Belongs to the methyl-accepting chemotaxis (MCP) protein family.</text>
</comment>
<keyword evidence="12" id="KW-1185">Reference proteome</keyword>
<dbReference type="InterPro" id="IPR051310">
    <property type="entry name" value="MCP_chemotaxis"/>
</dbReference>
<reference evidence="11 12" key="1">
    <citation type="journal article" date="2023" name="Commun. Biol.">
        <title>Reorganization of the ancestral sex-determining regions during the evolution of trioecy in Pleodorina starrii.</title>
        <authorList>
            <person name="Takahashi K."/>
            <person name="Suzuki S."/>
            <person name="Kawai-Toyooka H."/>
            <person name="Yamamoto K."/>
            <person name="Hamaji T."/>
            <person name="Ootsuki R."/>
            <person name="Yamaguchi H."/>
            <person name="Kawachi M."/>
            <person name="Higashiyama T."/>
            <person name="Nozaki H."/>
        </authorList>
    </citation>
    <scope>NUCLEOTIDE SEQUENCE [LARGE SCALE GENOMIC DNA]</scope>
    <source>
        <strain evidence="11 12">NIES-4479</strain>
    </source>
</reference>
<dbReference type="AlphaFoldDB" id="A0A9W6FAB6"/>
<evidence type="ECO:0000259" key="10">
    <source>
        <dbReference type="PROSITE" id="PS50885"/>
    </source>
</evidence>
<evidence type="ECO:0008006" key="13">
    <source>
        <dbReference type="Google" id="ProtNLM"/>
    </source>
</evidence>
<protein>
    <recommendedName>
        <fullName evidence="13">Methyl-accepting chemotaxis protein</fullName>
    </recommendedName>
</protein>
<dbReference type="InterPro" id="IPR004089">
    <property type="entry name" value="MCPsignal_dom"/>
</dbReference>
<dbReference type="PROSITE" id="PS50885">
    <property type="entry name" value="HAMP"/>
    <property type="match status" value="2"/>
</dbReference>
<proteinExistence type="inferred from homology"/>
<evidence type="ECO:0000256" key="2">
    <source>
        <dbReference type="ARBA" id="ARBA00022475"/>
    </source>
</evidence>
<keyword evidence="8" id="KW-0807">Transducer</keyword>
<keyword evidence="3" id="KW-0145">Chemotaxis</keyword>
<dbReference type="InterPro" id="IPR011041">
    <property type="entry name" value="Quinoprot_gluc/sorb_DH_b-prop"/>
</dbReference>
<dbReference type="Pfam" id="PF00015">
    <property type="entry name" value="MCPsignal"/>
    <property type="match status" value="1"/>
</dbReference>
<feature type="domain" description="Methyl-accepting transducer" evidence="9">
    <location>
        <begin position="318"/>
        <end position="547"/>
    </location>
</feature>
<evidence type="ECO:0000256" key="5">
    <source>
        <dbReference type="ARBA" id="ARBA00022989"/>
    </source>
</evidence>
<dbReference type="Gene3D" id="1.10.287.950">
    <property type="entry name" value="Methyl-accepting chemotaxis protein"/>
    <property type="match status" value="1"/>
</dbReference>
<evidence type="ECO:0000256" key="4">
    <source>
        <dbReference type="ARBA" id="ARBA00022692"/>
    </source>
</evidence>
<dbReference type="PANTHER" id="PTHR43531:SF11">
    <property type="entry name" value="METHYL-ACCEPTING CHEMOTAXIS PROTEIN 3"/>
    <property type="match status" value="1"/>
</dbReference>
<dbReference type="SMART" id="SM00283">
    <property type="entry name" value="MA"/>
    <property type="match status" value="1"/>
</dbReference>
<dbReference type="Pfam" id="PF22807">
    <property type="entry name" value="TrAA12"/>
    <property type="match status" value="1"/>
</dbReference>
<comment type="caution">
    <text evidence="11">The sequence shown here is derived from an EMBL/GenBank/DDBJ whole genome shotgun (WGS) entry which is preliminary data.</text>
</comment>
<dbReference type="PANTHER" id="PTHR43531">
    <property type="entry name" value="PROTEIN ICFG"/>
    <property type="match status" value="1"/>
</dbReference>
<dbReference type="SUPFAM" id="SSF58104">
    <property type="entry name" value="Methyl-accepting chemotaxis protein (MCP) signaling domain"/>
    <property type="match status" value="1"/>
</dbReference>
<dbReference type="FunFam" id="1.10.287.950:FF:000001">
    <property type="entry name" value="Methyl-accepting chemotaxis sensory transducer"/>
    <property type="match status" value="1"/>
</dbReference>
<dbReference type="InterPro" id="IPR054539">
    <property type="entry name" value="Beta-prop_PDH"/>
</dbReference>
<keyword evidence="5" id="KW-1133">Transmembrane helix</keyword>
<dbReference type="EMBL" id="BRXU01000058">
    <property type="protein sequence ID" value="GLC62143.1"/>
    <property type="molecule type" value="Genomic_DNA"/>
</dbReference>
<dbReference type="InterPro" id="IPR004090">
    <property type="entry name" value="Chemotax_Me-accpt_rcpt"/>
</dbReference>
<evidence type="ECO:0000256" key="1">
    <source>
        <dbReference type="ARBA" id="ARBA00004651"/>
    </source>
</evidence>
<evidence type="ECO:0000256" key="6">
    <source>
        <dbReference type="ARBA" id="ARBA00023136"/>
    </source>
</evidence>
<comment type="subcellular location">
    <subcellularLocation>
        <location evidence="1">Cell membrane</location>
        <topology evidence="1">Multi-pass membrane protein</topology>
    </subcellularLocation>
</comment>
<dbReference type="Gene3D" id="3.30.450.20">
    <property type="entry name" value="PAS domain"/>
    <property type="match status" value="1"/>
</dbReference>
<keyword evidence="2" id="KW-1003">Cell membrane</keyword>
<dbReference type="SMART" id="SM01049">
    <property type="entry name" value="Cache_2"/>
    <property type="match status" value="1"/>
</dbReference>
<evidence type="ECO:0000259" key="9">
    <source>
        <dbReference type="PROSITE" id="PS50111"/>
    </source>
</evidence>
<organism evidence="11 12">
    <name type="scientific">Pleodorina starrii</name>
    <dbReference type="NCBI Taxonomy" id="330485"/>
    <lineage>
        <taxon>Eukaryota</taxon>
        <taxon>Viridiplantae</taxon>
        <taxon>Chlorophyta</taxon>
        <taxon>core chlorophytes</taxon>
        <taxon>Chlorophyceae</taxon>
        <taxon>CS clade</taxon>
        <taxon>Chlamydomonadales</taxon>
        <taxon>Volvocaceae</taxon>
        <taxon>Pleodorina</taxon>
    </lineage>
</organism>
<dbReference type="Pfam" id="PF17200">
    <property type="entry name" value="sCache_2"/>
    <property type="match status" value="1"/>
</dbReference>
<dbReference type="InterPro" id="IPR003660">
    <property type="entry name" value="HAMP_dom"/>
</dbReference>
<evidence type="ECO:0000256" key="8">
    <source>
        <dbReference type="PROSITE-ProRule" id="PRU00284"/>
    </source>
</evidence>
<dbReference type="Gene3D" id="2.120.10.30">
    <property type="entry name" value="TolB, C-terminal domain"/>
    <property type="match status" value="1"/>
</dbReference>
<dbReference type="InterPro" id="IPR033480">
    <property type="entry name" value="sCache_2"/>
</dbReference>
<dbReference type="CDD" id="cd06225">
    <property type="entry name" value="HAMP"/>
    <property type="match status" value="1"/>
</dbReference>
<feature type="domain" description="HAMP" evidence="10">
    <location>
        <begin position="261"/>
        <end position="313"/>
    </location>
</feature>
<gene>
    <name evidence="11" type="primary">PLESTB003149</name>
    <name evidence="11" type="ORF">PLESTB_001845200</name>
</gene>
<dbReference type="SMART" id="SM00304">
    <property type="entry name" value="HAMP"/>
    <property type="match status" value="2"/>
</dbReference>
<feature type="domain" description="HAMP" evidence="10">
    <location>
        <begin position="184"/>
        <end position="237"/>
    </location>
</feature>
<evidence type="ECO:0000313" key="12">
    <source>
        <dbReference type="Proteomes" id="UP001165080"/>
    </source>
</evidence>
<dbReference type="CDD" id="cd11386">
    <property type="entry name" value="MCP_signal"/>
    <property type="match status" value="1"/>
</dbReference>
<dbReference type="PROSITE" id="PS50111">
    <property type="entry name" value="CHEMOTAXIS_TRANSDUC_2"/>
    <property type="match status" value="1"/>
</dbReference>
<keyword evidence="4" id="KW-0812">Transmembrane</keyword>
<dbReference type="Proteomes" id="UP001165080">
    <property type="component" value="Unassembled WGS sequence"/>
</dbReference>
<dbReference type="Pfam" id="PF00672">
    <property type="entry name" value="HAMP"/>
    <property type="match status" value="2"/>
</dbReference>
<accession>A0A9W6FAB6</accession>
<dbReference type="GO" id="GO:0006935">
    <property type="term" value="P:chemotaxis"/>
    <property type="evidence" value="ECO:0007669"/>
    <property type="project" value="UniProtKB-KW"/>
</dbReference>
<keyword evidence="6" id="KW-0472">Membrane</keyword>
<dbReference type="GO" id="GO:0005886">
    <property type="term" value="C:plasma membrane"/>
    <property type="evidence" value="ECO:0007669"/>
    <property type="project" value="UniProtKB-SubCell"/>
</dbReference>
<sequence>MSLQLSSLHHLLWKDRKELIATQVESTVSMLTHFAAQAQSGAMTLDEAQHRAKEAARAIRYGDDDYVFIYDPQGLRVMHPDTEREGTNAWEATDANGKLHIREMIVTAREGGGFTEYFVARLSGGDPLPKLSYSTLFAPWGWTVGAGLYVDDITADFMAEMRRSGLWSGLLLLALIACAIPLSRSISKPIKALTAMMGRLAQGQTDDTVPGAARRDEIGAMARAVETFRAATIDRDRLARDADAVNARQAEMVEQTNLRAAQLQHFVGAISTGFDRLSRGDLTVRITDPVAPEFDAVKDQFNTSLGQLDEALGLVVDGVAVIRGGLAEISAAAHDLAHRTEQQAANLEETVAALNEVSRGVDQAAEGVSTAQTSAETAQRNAQGGGEIVQKAVGAVGEIEESTRQIGTIITVIDEIAFQTNLLALNAGIEAARAGEAGRGFAVVAHEVRALAHKTAEAAHQIKDLIGASTVHVREGAGLVRSSGASLVTIVEEVSAVRTIITMIASSAREQSQSLRALSAGADQMDKVTQQNAAMVEETTAAARALEEQTDQLASKARQFRTTPQQALRPAAVEPRRAAGWRFGAPKVQAVGTAPTIPDAKRQGIMTLKMPTAKGWAPGHVPDTAPGLAVNAFASGLEHPRWIEVLPNGDVLVAESKEQPNPPKTLMDHAAQATMRRARAIGTSANRITLWRDTDGDGVAETREVFLERQNQPFGMALVGDTFYVGNTDGIVAFPYEAGQTTITAAGRRLVTFKPNGHWTRSLIVSPDGASLYAGVGSLSNIGDQGMEAEEGRAAIWRLDLETEQAGIFASGLRNAVGMAWEPSTGTLWTVVNERDGLGDETPPDYLTSVREGGFYGWPYCYWGQTVDDRVPQDPALVARAITPDYALGGHTASLGLCWMPAGTLPGFPDGMVIGQHGSWNRSTLSGYRVIFVPFAGGKPSGPPRDILSGFLSDDEKTAYGRPVGVAIGADAKSLLVADDVGDIIWRVTAA</sequence>
<dbReference type="Gene3D" id="1.10.8.500">
    <property type="entry name" value="HAMP domain in histidine kinase"/>
    <property type="match status" value="1"/>
</dbReference>